<evidence type="ECO:0000256" key="1">
    <source>
        <dbReference type="ARBA" id="ARBA00005054"/>
    </source>
</evidence>
<feature type="domain" description="Formyl transferase N-terminal" evidence="5">
    <location>
        <begin position="2"/>
        <end position="181"/>
    </location>
</feature>
<protein>
    <recommendedName>
        <fullName evidence="4">Phosphoribosylglycinamide formyltransferase</fullName>
        <ecNumber evidence="4">2.1.2.2</ecNumber>
    </recommendedName>
    <alternativeName>
        <fullName evidence="4">5'-phosphoribosylglycinamide transformylase</fullName>
    </alternativeName>
    <alternativeName>
        <fullName evidence="4">GAR transformylase</fullName>
        <shortName evidence="4">GART</shortName>
    </alternativeName>
</protein>
<keyword evidence="2 4" id="KW-0808">Transferase</keyword>
<dbReference type="GO" id="GO:0004644">
    <property type="term" value="F:phosphoribosylglycinamide formyltransferase activity"/>
    <property type="evidence" value="ECO:0007669"/>
    <property type="project" value="UniProtKB-UniRule"/>
</dbReference>
<comment type="caution">
    <text evidence="6">The sequence shown here is derived from an EMBL/GenBank/DDBJ whole genome shotgun (WGS) entry which is preliminary data.</text>
</comment>
<evidence type="ECO:0000256" key="4">
    <source>
        <dbReference type="HAMAP-Rule" id="MF_01930"/>
    </source>
</evidence>
<dbReference type="EMBL" id="JADHQD010000001">
    <property type="protein sequence ID" value="MBL6817840.1"/>
    <property type="molecule type" value="Genomic_DNA"/>
</dbReference>
<comment type="similarity">
    <text evidence="4">Belongs to the GART family.</text>
</comment>
<feature type="binding site" evidence="4">
    <location>
        <begin position="90"/>
        <end position="93"/>
    </location>
    <ligand>
        <name>(6R)-10-formyltetrahydrofolate</name>
        <dbReference type="ChEBI" id="CHEBI:195366"/>
    </ligand>
</feature>
<comment type="function">
    <text evidence="4">Catalyzes the transfer of a formyl group from 10-formyltetrahydrofolate to 5-phospho-ribosyl-glycinamide (GAR), producing 5-phospho-ribosyl-N-formylglycinamide (FGAR) and tetrahydrofolate.</text>
</comment>
<dbReference type="Gene3D" id="3.40.50.170">
    <property type="entry name" value="Formyl transferase, N-terminal domain"/>
    <property type="match status" value="1"/>
</dbReference>
<dbReference type="EC" id="2.1.2.2" evidence="4"/>
<evidence type="ECO:0000256" key="2">
    <source>
        <dbReference type="ARBA" id="ARBA00022679"/>
    </source>
</evidence>
<accession>A0A937LGD2</accession>
<dbReference type="AlphaFoldDB" id="A0A937LGD2"/>
<dbReference type="HAMAP" id="MF_01930">
    <property type="entry name" value="PurN"/>
    <property type="match status" value="1"/>
</dbReference>
<evidence type="ECO:0000313" key="6">
    <source>
        <dbReference type="EMBL" id="MBL6817840.1"/>
    </source>
</evidence>
<feature type="active site" description="Proton donor" evidence="4">
    <location>
        <position position="109"/>
    </location>
</feature>
<proteinExistence type="inferred from homology"/>
<dbReference type="NCBIfam" id="TIGR00639">
    <property type="entry name" value="PurN"/>
    <property type="match status" value="1"/>
</dbReference>
<comment type="pathway">
    <text evidence="1 4">Purine metabolism; IMP biosynthesis via de novo pathway; N(2)-formyl-N(1)-(5-phospho-D-ribosyl)glycinamide from N(1)-(5-phospho-D-ribosyl)glycinamide (10-formyl THF route): step 1/1.</text>
</comment>
<dbReference type="Pfam" id="PF00551">
    <property type="entry name" value="Formyl_trans_N"/>
    <property type="match status" value="1"/>
</dbReference>
<keyword evidence="3 4" id="KW-0658">Purine biosynthesis</keyword>
<dbReference type="InterPro" id="IPR036477">
    <property type="entry name" value="Formyl_transf_N_sf"/>
</dbReference>
<feature type="binding site" evidence="4">
    <location>
        <position position="65"/>
    </location>
    <ligand>
        <name>(6R)-10-formyltetrahydrofolate</name>
        <dbReference type="ChEBI" id="CHEBI:195366"/>
    </ligand>
</feature>
<dbReference type="SUPFAM" id="SSF53328">
    <property type="entry name" value="Formyltransferase"/>
    <property type="match status" value="1"/>
</dbReference>
<dbReference type="InterPro" id="IPR004607">
    <property type="entry name" value="GART"/>
</dbReference>
<organism evidence="6 7">
    <name type="scientific">SAR86 cluster bacterium</name>
    <dbReference type="NCBI Taxonomy" id="2030880"/>
    <lineage>
        <taxon>Bacteria</taxon>
        <taxon>Pseudomonadati</taxon>
        <taxon>Pseudomonadota</taxon>
        <taxon>Gammaproteobacteria</taxon>
        <taxon>SAR86 cluster</taxon>
    </lineage>
</organism>
<dbReference type="PANTHER" id="PTHR43369">
    <property type="entry name" value="PHOSPHORIBOSYLGLYCINAMIDE FORMYLTRANSFERASE"/>
    <property type="match status" value="1"/>
</dbReference>
<gene>
    <name evidence="4" type="primary">purN</name>
    <name evidence="6" type="ORF">ISQ64_00350</name>
</gene>
<dbReference type="InterPro" id="IPR002376">
    <property type="entry name" value="Formyl_transf_N"/>
</dbReference>
<comment type="catalytic activity">
    <reaction evidence="4">
        <text>N(1)-(5-phospho-beta-D-ribosyl)glycinamide + (6R)-10-formyltetrahydrofolate = N(2)-formyl-N(1)-(5-phospho-beta-D-ribosyl)glycinamide + (6S)-5,6,7,8-tetrahydrofolate + H(+)</text>
        <dbReference type="Rhea" id="RHEA:15053"/>
        <dbReference type="ChEBI" id="CHEBI:15378"/>
        <dbReference type="ChEBI" id="CHEBI:57453"/>
        <dbReference type="ChEBI" id="CHEBI:143788"/>
        <dbReference type="ChEBI" id="CHEBI:147286"/>
        <dbReference type="ChEBI" id="CHEBI:195366"/>
        <dbReference type="EC" id="2.1.2.2"/>
    </reaction>
</comment>
<sequence>MKKIIVLISGSGSNLQAIIDNCNAKCIDAEIACVISNNPNAFGLERAKLAGIETIVINHKEFVSRELFDNELYILLKKYNPDLIVLAGFMRILTKKIVENFYGKLINIHPSLLPKYPGLNTHEKAIKNNDKVHGVSIHYVSSELDGGPLIAQGEIKIGKEDVDNLIERIHKLEHKIYPEIIKYICNGQIYLESTEVIFEKIDLRGSYISKKYEI</sequence>
<dbReference type="Proteomes" id="UP000711391">
    <property type="component" value="Unassembled WGS sequence"/>
</dbReference>
<name>A0A937LGD2_9GAMM</name>
<evidence type="ECO:0000259" key="5">
    <source>
        <dbReference type="Pfam" id="PF00551"/>
    </source>
</evidence>
<dbReference type="GO" id="GO:0005829">
    <property type="term" value="C:cytosol"/>
    <property type="evidence" value="ECO:0007669"/>
    <property type="project" value="TreeGrafter"/>
</dbReference>
<feature type="binding site" evidence="4">
    <location>
        <position position="107"/>
    </location>
    <ligand>
        <name>(6R)-10-formyltetrahydrofolate</name>
        <dbReference type="ChEBI" id="CHEBI:195366"/>
    </ligand>
</feature>
<feature type="site" description="Raises pKa of active site His" evidence="4">
    <location>
        <position position="145"/>
    </location>
</feature>
<evidence type="ECO:0000313" key="7">
    <source>
        <dbReference type="Proteomes" id="UP000711391"/>
    </source>
</evidence>
<feature type="binding site" evidence="4">
    <location>
        <begin position="12"/>
        <end position="14"/>
    </location>
    <ligand>
        <name>N(1)-(5-phospho-beta-D-ribosyl)glycinamide</name>
        <dbReference type="ChEBI" id="CHEBI:143788"/>
    </ligand>
</feature>
<dbReference type="PANTHER" id="PTHR43369:SF2">
    <property type="entry name" value="PHOSPHORIBOSYLGLYCINAMIDE FORMYLTRANSFERASE"/>
    <property type="match status" value="1"/>
</dbReference>
<evidence type="ECO:0000256" key="3">
    <source>
        <dbReference type="ARBA" id="ARBA00022755"/>
    </source>
</evidence>
<dbReference type="GO" id="GO:0006189">
    <property type="term" value="P:'de novo' IMP biosynthetic process"/>
    <property type="evidence" value="ECO:0007669"/>
    <property type="project" value="UniProtKB-UniRule"/>
</dbReference>
<reference evidence="6" key="1">
    <citation type="submission" date="2020-10" db="EMBL/GenBank/DDBJ databases">
        <title>Microbiome of the Black Sea water column analyzed by genome centric metagenomics.</title>
        <authorList>
            <person name="Cabello-Yeves P.J."/>
            <person name="Callieri C."/>
            <person name="Picazo A."/>
            <person name="Mehrshad M."/>
            <person name="Haro-Moreno J.M."/>
            <person name="Roda-Garcia J."/>
            <person name="Dzembekova N."/>
            <person name="Slabakova V."/>
            <person name="Slabakova N."/>
            <person name="Moncheva S."/>
            <person name="Rodriguez-Valera F."/>
        </authorList>
    </citation>
    <scope>NUCLEOTIDE SEQUENCE</scope>
    <source>
        <strain evidence="6">BS307-5m-G50</strain>
    </source>
</reference>
<dbReference type="CDD" id="cd08645">
    <property type="entry name" value="FMT_core_GART"/>
    <property type="match status" value="1"/>
</dbReference>